<dbReference type="Proteomes" id="UP000242146">
    <property type="component" value="Unassembled WGS sequence"/>
</dbReference>
<proteinExistence type="inferred from homology"/>
<dbReference type="PANTHER" id="PTHR15243:SF0">
    <property type="entry name" value="SERINE_THREONINE-PROTEIN KINASE 19"/>
    <property type="match status" value="1"/>
</dbReference>
<evidence type="ECO:0000256" key="1">
    <source>
        <dbReference type="ARBA" id="ARBA00093458"/>
    </source>
</evidence>
<dbReference type="Pfam" id="PF10494">
    <property type="entry name" value="Stk19"/>
    <property type="match status" value="1"/>
</dbReference>
<protein>
    <submittedName>
        <fullName evidence="3">Uncharacterized protein</fullName>
    </submittedName>
</protein>
<comment type="similarity">
    <text evidence="1">Belongs to the STK19 family.</text>
</comment>
<dbReference type="AlphaFoldDB" id="A0A1X2GRE2"/>
<evidence type="ECO:0000313" key="4">
    <source>
        <dbReference type="Proteomes" id="UP000242146"/>
    </source>
</evidence>
<evidence type="ECO:0000313" key="3">
    <source>
        <dbReference type="EMBL" id="ORX59640.1"/>
    </source>
</evidence>
<gene>
    <name evidence="3" type="ORF">DM01DRAFT_325048</name>
</gene>
<organism evidence="3 4">
    <name type="scientific">Hesseltinella vesiculosa</name>
    <dbReference type="NCBI Taxonomy" id="101127"/>
    <lineage>
        <taxon>Eukaryota</taxon>
        <taxon>Fungi</taxon>
        <taxon>Fungi incertae sedis</taxon>
        <taxon>Mucoromycota</taxon>
        <taxon>Mucoromycotina</taxon>
        <taxon>Mucoromycetes</taxon>
        <taxon>Mucorales</taxon>
        <taxon>Cunninghamellaceae</taxon>
        <taxon>Hesseltinella</taxon>
    </lineage>
</organism>
<dbReference type="EMBL" id="MCGT01000005">
    <property type="protein sequence ID" value="ORX59640.1"/>
    <property type="molecule type" value="Genomic_DNA"/>
</dbReference>
<evidence type="ECO:0000256" key="2">
    <source>
        <dbReference type="SAM" id="MobiDB-lite"/>
    </source>
</evidence>
<feature type="region of interest" description="Disordered" evidence="2">
    <location>
        <begin position="1"/>
        <end position="29"/>
    </location>
</feature>
<sequence>MRTREQLRNVASSDLHDSTEEFGNIDDDDIPSNTAITAHQLIDQHMYGASKMSKQVIEKRLPNICFLHQVYSILRDNTTVDRELAQEIRRGRWRKFHVLGTMDDEYALMETKNYLAVIQEAKEEFIRETAAGINKEGQDLDSAFFDRFDALVQGPERETDVTRQSLSRTLSEKEVSQLCIYGLLIPHIQKDTYHFAIRRQGVYMSNYLKGRLELVRMLKRRPTKDILEKLLKTKRLRNTVFTHDFLLHDLVGSGRAERINAI</sequence>
<keyword evidence="4" id="KW-1185">Reference proteome</keyword>
<reference evidence="3 4" key="1">
    <citation type="submission" date="2016-07" db="EMBL/GenBank/DDBJ databases">
        <title>Pervasive Adenine N6-methylation of Active Genes in Fungi.</title>
        <authorList>
            <consortium name="DOE Joint Genome Institute"/>
            <person name="Mondo S.J."/>
            <person name="Dannebaum R.O."/>
            <person name="Kuo R.C."/>
            <person name="Labutti K."/>
            <person name="Haridas S."/>
            <person name="Kuo A."/>
            <person name="Salamov A."/>
            <person name="Ahrendt S.R."/>
            <person name="Lipzen A."/>
            <person name="Sullivan W."/>
            <person name="Andreopoulos W.B."/>
            <person name="Clum A."/>
            <person name="Lindquist E."/>
            <person name="Daum C."/>
            <person name="Ramamoorthy G.K."/>
            <person name="Gryganskyi A."/>
            <person name="Culley D."/>
            <person name="Magnuson J.K."/>
            <person name="James T.Y."/>
            <person name="O'Malley M.A."/>
            <person name="Stajich J.E."/>
            <person name="Spatafora J.W."/>
            <person name="Visel A."/>
            <person name="Grigoriev I.V."/>
        </authorList>
    </citation>
    <scope>NUCLEOTIDE SEQUENCE [LARGE SCALE GENOMIC DNA]</scope>
    <source>
        <strain evidence="3 4">NRRL 3301</strain>
    </source>
</reference>
<name>A0A1X2GRE2_9FUNG</name>
<dbReference type="InterPro" id="IPR018865">
    <property type="entry name" value="STK19-like"/>
</dbReference>
<accession>A0A1X2GRE2</accession>
<comment type="caution">
    <text evidence="3">The sequence shown here is derived from an EMBL/GenBank/DDBJ whole genome shotgun (WGS) entry which is preliminary data.</text>
</comment>
<dbReference type="OrthoDB" id="10261701at2759"/>
<dbReference type="PANTHER" id="PTHR15243">
    <property type="entry name" value="SERINE/THREONINE-PROTEIN KINASE 19"/>
    <property type="match status" value="1"/>
</dbReference>